<gene>
    <name evidence="2" type="ORF">RUM43_007090</name>
</gene>
<dbReference type="Proteomes" id="UP001372834">
    <property type="component" value="Unassembled WGS sequence"/>
</dbReference>
<feature type="compositionally biased region" description="Basic and acidic residues" evidence="1">
    <location>
        <begin position="90"/>
        <end position="107"/>
    </location>
</feature>
<dbReference type="AlphaFoldDB" id="A0AAN8SA43"/>
<evidence type="ECO:0000313" key="3">
    <source>
        <dbReference type="Proteomes" id="UP001372834"/>
    </source>
</evidence>
<name>A0AAN8SA43_POLSC</name>
<reference evidence="2 3" key="1">
    <citation type="submission" date="2023-10" db="EMBL/GenBank/DDBJ databases">
        <title>Genomes of two closely related lineages of the louse Polyplax serrata with different host specificities.</title>
        <authorList>
            <person name="Martinu J."/>
            <person name="Tarabai H."/>
            <person name="Stefka J."/>
            <person name="Hypsa V."/>
        </authorList>
    </citation>
    <scope>NUCLEOTIDE SEQUENCE [LARGE SCALE GENOMIC DNA]</scope>
    <source>
        <strain evidence="2">HR10_N</strain>
    </source>
</reference>
<protein>
    <submittedName>
        <fullName evidence="2">Uncharacterized protein</fullName>
    </submittedName>
</protein>
<sequence length="107" mass="12228">MRCDYPALLQENTMQRIEQVLLYWKRLLGKQKQKKVLKINTKRQYGDSVWPDNTLSVLLNQIVHGVDVDTTTNIAPGRVNDEIGPDGGEEEKNKKEKKKIEPKGPAV</sequence>
<comment type="caution">
    <text evidence="2">The sequence shown here is derived from an EMBL/GenBank/DDBJ whole genome shotgun (WGS) entry which is preliminary data.</text>
</comment>
<proteinExistence type="predicted"/>
<evidence type="ECO:0000313" key="2">
    <source>
        <dbReference type="EMBL" id="KAK6638821.1"/>
    </source>
</evidence>
<feature type="region of interest" description="Disordered" evidence="1">
    <location>
        <begin position="71"/>
        <end position="107"/>
    </location>
</feature>
<accession>A0AAN8SA43</accession>
<dbReference type="EMBL" id="JAWJWE010000003">
    <property type="protein sequence ID" value="KAK6638821.1"/>
    <property type="molecule type" value="Genomic_DNA"/>
</dbReference>
<organism evidence="2 3">
    <name type="scientific">Polyplax serrata</name>
    <name type="common">Common mouse louse</name>
    <dbReference type="NCBI Taxonomy" id="468196"/>
    <lineage>
        <taxon>Eukaryota</taxon>
        <taxon>Metazoa</taxon>
        <taxon>Ecdysozoa</taxon>
        <taxon>Arthropoda</taxon>
        <taxon>Hexapoda</taxon>
        <taxon>Insecta</taxon>
        <taxon>Pterygota</taxon>
        <taxon>Neoptera</taxon>
        <taxon>Paraneoptera</taxon>
        <taxon>Psocodea</taxon>
        <taxon>Troctomorpha</taxon>
        <taxon>Phthiraptera</taxon>
        <taxon>Anoplura</taxon>
        <taxon>Polyplacidae</taxon>
        <taxon>Polyplax</taxon>
    </lineage>
</organism>
<evidence type="ECO:0000256" key="1">
    <source>
        <dbReference type="SAM" id="MobiDB-lite"/>
    </source>
</evidence>